<gene>
    <name evidence="1" type="ORF">BVC71_02140</name>
</gene>
<keyword evidence="2" id="KW-1185">Reference proteome</keyword>
<accession>A0A251X179</accession>
<dbReference type="EMBL" id="MSPP01000001">
    <property type="protein sequence ID" value="OUD10331.1"/>
    <property type="molecule type" value="Genomic_DNA"/>
</dbReference>
<evidence type="ECO:0000313" key="1">
    <source>
        <dbReference type="EMBL" id="OUD10331.1"/>
    </source>
</evidence>
<comment type="caution">
    <text evidence="1">The sequence shown here is derived from an EMBL/GenBank/DDBJ whole genome shotgun (WGS) entry which is preliminary data.</text>
</comment>
<evidence type="ECO:0000313" key="2">
    <source>
        <dbReference type="Proteomes" id="UP000194664"/>
    </source>
</evidence>
<proteinExistence type="predicted"/>
<dbReference type="Proteomes" id="UP000194664">
    <property type="component" value="Unassembled WGS sequence"/>
</dbReference>
<dbReference type="AlphaFoldDB" id="A0A251X179"/>
<protein>
    <submittedName>
        <fullName evidence="1">Uncharacterized protein</fullName>
    </submittedName>
</protein>
<reference evidence="1 2" key="1">
    <citation type="submission" date="2016-12" db="EMBL/GenBank/DDBJ databases">
        <title>The draft genome sequence of HSLHS2.</title>
        <authorList>
            <person name="Hu D."/>
            <person name="Wang L."/>
            <person name="Shao Z."/>
        </authorList>
    </citation>
    <scope>NUCLEOTIDE SEQUENCE [LARGE SCALE GENOMIC DNA]</scope>
    <source>
        <strain evidence="1">MCCC 1A06712</strain>
    </source>
</reference>
<organism evidence="1 2">
    <name type="scientific">Marivivens niveibacter</name>
    <dbReference type="NCBI Taxonomy" id="1930667"/>
    <lineage>
        <taxon>Bacteria</taxon>
        <taxon>Pseudomonadati</taxon>
        <taxon>Pseudomonadota</taxon>
        <taxon>Alphaproteobacteria</taxon>
        <taxon>Rhodobacterales</taxon>
        <taxon>Paracoccaceae</taxon>
        <taxon>Marivivens group</taxon>
        <taxon>Marivivens</taxon>
    </lineage>
</organism>
<sequence>MWAKRRNLDCKSTFFDASGTFVPSYRLYWEIDLQNQIFCFDIGTKKRRKICGASGRCVWNAVN</sequence>
<name>A0A251X179_9RHOB</name>